<dbReference type="CDD" id="cd06557">
    <property type="entry name" value="KPHMT-like"/>
    <property type="match status" value="1"/>
</dbReference>
<protein>
    <recommendedName>
        <fullName evidence="7">3-methyl-2-oxobutanoate hydroxymethyltransferase</fullName>
        <ecNumber evidence="7">2.1.2.11</ecNumber>
    </recommendedName>
    <alternativeName>
        <fullName evidence="7">Ketopantoate hydroxymethyltransferase</fullName>
        <shortName evidence="7">KPHMT</shortName>
    </alternativeName>
</protein>
<comment type="cofactor">
    <cofactor evidence="7">
        <name>Mg(2+)</name>
        <dbReference type="ChEBI" id="CHEBI:18420"/>
    </cofactor>
    <text evidence="7">Binds 1 Mg(2+) ion per subunit.</text>
</comment>
<keyword evidence="7" id="KW-0460">Magnesium</keyword>
<dbReference type="FunFam" id="3.20.20.60:FF:000003">
    <property type="entry name" value="3-methyl-2-oxobutanoate hydroxymethyltransferase"/>
    <property type="match status" value="1"/>
</dbReference>
<keyword evidence="7" id="KW-0963">Cytoplasm</keyword>
<evidence type="ECO:0000256" key="7">
    <source>
        <dbReference type="HAMAP-Rule" id="MF_00156"/>
    </source>
</evidence>
<feature type="binding site" evidence="7">
    <location>
        <begin position="44"/>
        <end position="45"/>
    </location>
    <ligand>
        <name>3-methyl-2-oxobutanoate</name>
        <dbReference type="ChEBI" id="CHEBI:11851"/>
    </ligand>
</feature>
<keyword evidence="9" id="KW-0489">Methyltransferase</keyword>
<evidence type="ECO:0000256" key="5">
    <source>
        <dbReference type="ARBA" id="ARBA00022679"/>
    </source>
</evidence>
<dbReference type="GO" id="GO:0003864">
    <property type="term" value="F:3-methyl-2-oxobutanoate hydroxymethyltransferase activity"/>
    <property type="evidence" value="ECO:0007669"/>
    <property type="project" value="UniProtKB-UniRule"/>
</dbReference>
<evidence type="ECO:0000313" key="9">
    <source>
        <dbReference type="EMBL" id="PZQ44657.1"/>
    </source>
</evidence>
<dbReference type="Proteomes" id="UP000249417">
    <property type="component" value="Unassembled WGS sequence"/>
</dbReference>
<keyword evidence="7" id="KW-0479">Metal-binding</keyword>
<feature type="binding site" evidence="7">
    <location>
        <position position="83"/>
    </location>
    <ligand>
        <name>Mg(2+)</name>
        <dbReference type="ChEBI" id="CHEBI:18420"/>
    </ligand>
</feature>
<dbReference type="NCBIfam" id="NF001452">
    <property type="entry name" value="PRK00311.1"/>
    <property type="match status" value="1"/>
</dbReference>
<dbReference type="InterPro" id="IPR003700">
    <property type="entry name" value="Pantoate_hydroxy_MeTrfase"/>
</dbReference>
<comment type="similarity">
    <text evidence="2 7">Belongs to the PanB family.</text>
</comment>
<feature type="binding site" evidence="7">
    <location>
        <position position="44"/>
    </location>
    <ligand>
        <name>Mg(2+)</name>
        <dbReference type="ChEBI" id="CHEBI:18420"/>
    </ligand>
</feature>
<feature type="binding site" evidence="7">
    <location>
        <position position="83"/>
    </location>
    <ligand>
        <name>3-methyl-2-oxobutanoate</name>
        <dbReference type="ChEBI" id="CHEBI:11851"/>
    </ligand>
</feature>
<dbReference type="EC" id="2.1.2.11" evidence="7"/>
<proteinExistence type="inferred from homology"/>
<evidence type="ECO:0000256" key="3">
    <source>
        <dbReference type="ARBA" id="ARBA00011424"/>
    </source>
</evidence>
<comment type="subunit">
    <text evidence="3 7">Homodecamer; pentamer of dimers.</text>
</comment>
<dbReference type="GO" id="GO:0015940">
    <property type="term" value="P:pantothenate biosynthetic process"/>
    <property type="evidence" value="ECO:0007669"/>
    <property type="project" value="UniProtKB-UniRule"/>
</dbReference>
<keyword evidence="4 7" id="KW-0566">Pantothenate biosynthesis</keyword>
<comment type="function">
    <text evidence="6 7">Catalyzes the reversible reaction in which hydroxymethyl group from 5,10-methylenetetrahydrofolate is transferred onto alpha-ketoisovalerate to form ketopantoate.</text>
</comment>
<feature type="active site" description="Proton acceptor" evidence="7">
    <location>
        <position position="182"/>
    </location>
</feature>
<dbReference type="InterPro" id="IPR040442">
    <property type="entry name" value="Pyrv_kinase-like_dom_sf"/>
</dbReference>
<feature type="binding site" evidence="7">
    <location>
        <position position="113"/>
    </location>
    <ligand>
        <name>3-methyl-2-oxobutanoate</name>
        <dbReference type="ChEBI" id="CHEBI:11851"/>
    </ligand>
</feature>
<name>A0A2W5PJ93_9BACT</name>
<dbReference type="EMBL" id="QFQB01000083">
    <property type="protein sequence ID" value="PZQ44657.1"/>
    <property type="molecule type" value="Genomic_DNA"/>
</dbReference>
<feature type="region of interest" description="Disordered" evidence="8">
    <location>
        <begin position="290"/>
        <end position="356"/>
    </location>
</feature>
<dbReference type="InterPro" id="IPR015813">
    <property type="entry name" value="Pyrv/PenolPyrv_kinase-like_dom"/>
</dbReference>
<comment type="pathway">
    <text evidence="1 7">Cofactor biosynthesis; (R)-pantothenate biosynthesis; (R)-pantoate from 3-methyl-2-oxobutanoate: step 1/2.</text>
</comment>
<evidence type="ECO:0000256" key="6">
    <source>
        <dbReference type="ARBA" id="ARBA00056497"/>
    </source>
</evidence>
<comment type="caution">
    <text evidence="9">The sequence shown here is derived from an EMBL/GenBank/DDBJ whole genome shotgun (WGS) entry which is preliminary data.</text>
</comment>
<reference evidence="9 10" key="1">
    <citation type="submission" date="2017-08" db="EMBL/GenBank/DDBJ databases">
        <title>Infants hospitalized years apart are colonized by the same room-sourced microbial strains.</title>
        <authorList>
            <person name="Brooks B."/>
            <person name="Olm M.R."/>
            <person name="Firek B.A."/>
            <person name="Baker R."/>
            <person name="Thomas B.C."/>
            <person name="Morowitz M.J."/>
            <person name="Banfield J.F."/>
        </authorList>
    </citation>
    <scope>NUCLEOTIDE SEQUENCE [LARGE SCALE GENOMIC DNA]</scope>
    <source>
        <strain evidence="9">S2_005_002_R2_29</strain>
    </source>
</reference>
<dbReference type="GO" id="GO:0008168">
    <property type="term" value="F:methyltransferase activity"/>
    <property type="evidence" value="ECO:0007669"/>
    <property type="project" value="UniProtKB-KW"/>
</dbReference>
<evidence type="ECO:0000313" key="10">
    <source>
        <dbReference type="Proteomes" id="UP000249417"/>
    </source>
</evidence>
<dbReference type="AlphaFoldDB" id="A0A2W5PJ93"/>
<sequence>MRKTIPDIMARKGAGSAPLVCLTAYTAPVAELLDLYCDVLLVGDSVAMVLYGEPSTLQADMDMMIRHGRSVQRASKNALVVVDMPFGSYQDSKESACRNATRILSETGASSVKLEGGAEMAETIHYLVERGVPVMGHIGLQPQSVNSLGGYKAQGRDEISAQKIIEDAKAVAKAGAYAIVLEGVAEKIAGDVVNAVTCPVIGIGASAACDGQILVVDDMLGLTSGKKAKFVKEYASLSVSIEQAVKSYAADVRSRVFPSSAHVYGLQDSKAPIMPTNAPGTLDITAVSAPKSSTEEPLAPAPMIKDDVTPTMQGTAKTARPAMPSLQARPASPAQENKPINVFEGVLRATKRPTDY</sequence>
<dbReference type="GO" id="GO:0032259">
    <property type="term" value="P:methylation"/>
    <property type="evidence" value="ECO:0007669"/>
    <property type="project" value="UniProtKB-KW"/>
</dbReference>
<comment type="catalytic activity">
    <reaction evidence="7">
        <text>(6R)-5,10-methylene-5,6,7,8-tetrahydrofolate + 3-methyl-2-oxobutanoate + H2O = 2-dehydropantoate + (6S)-5,6,7,8-tetrahydrofolate</text>
        <dbReference type="Rhea" id="RHEA:11824"/>
        <dbReference type="ChEBI" id="CHEBI:11561"/>
        <dbReference type="ChEBI" id="CHEBI:11851"/>
        <dbReference type="ChEBI" id="CHEBI:15377"/>
        <dbReference type="ChEBI" id="CHEBI:15636"/>
        <dbReference type="ChEBI" id="CHEBI:57453"/>
        <dbReference type="EC" id="2.1.2.11"/>
    </reaction>
</comment>
<evidence type="ECO:0000256" key="2">
    <source>
        <dbReference type="ARBA" id="ARBA00008676"/>
    </source>
</evidence>
<dbReference type="PANTHER" id="PTHR20881:SF0">
    <property type="entry name" value="3-METHYL-2-OXOBUTANOATE HYDROXYMETHYLTRANSFERASE"/>
    <property type="match status" value="1"/>
</dbReference>
<evidence type="ECO:0000256" key="4">
    <source>
        <dbReference type="ARBA" id="ARBA00022655"/>
    </source>
</evidence>
<dbReference type="HAMAP" id="MF_00156">
    <property type="entry name" value="PanB"/>
    <property type="match status" value="1"/>
</dbReference>
<keyword evidence="5 7" id="KW-0808">Transferase</keyword>
<dbReference type="Pfam" id="PF02548">
    <property type="entry name" value="Pantoate_transf"/>
    <property type="match status" value="1"/>
</dbReference>
<evidence type="ECO:0000256" key="1">
    <source>
        <dbReference type="ARBA" id="ARBA00005033"/>
    </source>
</evidence>
<comment type="subcellular location">
    <subcellularLocation>
        <location evidence="7">Cytoplasm</location>
    </subcellularLocation>
</comment>
<dbReference type="GO" id="GO:0005737">
    <property type="term" value="C:cytoplasm"/>
    <property type="evidence" value="ECO:0007669"/>
    <property type="project" value="UniProtKB-SubCell"/>
</dbReference>
<dbReference type="Gene3D" id="3.20.20.60">
    <property type="entry name" value="Phosphoenolpyruvate-binding domains"/>
    <property type="match status" value="1"/>
</dbReference>
<evidence type="ECO:0000256" key="8">
    <source>
        <dbReference type="SAM" id="MobiDB-lite"/>
    </source>
</evidence>
<dbReference type="GO" id="GO:0000287">
    <property type="term" value="F:magnesium ion binding"/>
    <property type="evidence" value="ECO:0007669"/>
    <property type="project" value="TreeGrafter"/>
</dbReference>
<dbReference type="SUPFAM" id="SSF51621">
    <property type="entry name" value="Phosphoenolpyruvate/pyruvate domain"/>
    <property type="match status" value="1"/>
</dbReference>
<feature type="binding site" evidence="7">
    <location>
        <position position="115"/>
    </location>
    <ligand>
        <name>Mg(2+)</name>
        <dbReference type="ChEBI" id="CHEBI:18420"/>
    </ligand>
</feature>
<dbReference type="UniPathway" id="UPA00028">
    <property type="reaction ID" value="UER00003"/>
</dbReference>
<organism evidence="9 10">
    <name type="scientific">Micavibrio aeruginosavorus</name>
    <dbReference type="NCBI Taxonomy" id="349221"/>
    <lineage>
        <taxon>Bacteria</taxon>
        <taxon>Pseudomonadati</taxon>
        <taxon>Bdellovibrionota</taxon>
        <taxon>Bdellovibrionia</taxon>
        <taxon>Bdellovibrionales</taxon>
        <taxon>Pseudobdellovibrionaceae</taxon>
        <taxon>Micavibrio</taxon>
    </lineage>
</organism>
<accession>A0A2W5PJ93</accession>
<gene>
    <name evidence="7 9" type="primary">panB</name>
    <name evidence="9" type="ORF">DI551_09695</name>
</gene>
<dbReference type="PANTHER" id="PTHR20881">
    <property type="entry name" value="3-METHYL-2-OXOBUTANOATE HYDROXYMETHYLTRANSFERASE"/>
    <property type="match status" value="1"/>
</dbReference>
<dbReference type="NCBIfam" id="TIGR00222">
    <property type="entry name" value="panB"/>
    <property type="match status" value="1"/>
</dbReference>